<dbReference type="AlphaFoldDB" id="A0A3D5QBY1"/>
<evidence type="ECO:0000313" key="5">
    <source>
        <dbReference type="EMBL" id="TYB33008.1"/>
    </source>
</evidence>
<evidence type="ECO:0000313" key="6">
    <source>
        <dbReference type="Proteomes" id="UP000262325"/>
    </source>
</evidence>
<dbReference type="Gene3D" id="2.60.40.2480">
    <property type="entry name" value="Periplasmic metal-binding protein Tp34-type"/>
    <property type="match status" value="1"/>
</dbReference>
<reference evidence="5 7" key="2">
    <citation type="submission" date="2019-08" db="EMBL/GenBank/DDBJ databases">
        <title>Genomic characterization of a novel candidate phylum (ARYD3) from a high temperature, high salinity tertiary oil reservoir in north central Oklahoma, USA.</title>
        <authorList>
            <person name="Youssef N.H."/>
            <person name="Yadav A."/>
            <person name="Elshahed M.S."/>
        </authorList>
    </citation>
    <scope>NUCLEOTIDE SEQUENCE [LARGE SCALE GENOMIC DNA]</scope>
    <source>
        <strain evidence="5">ARYD1</strain>
    </source>
</reference>
<evidence type="ECO:0000313" key="4">
    <source>
        <dbReference type="EMBL" id="HCW93346.1"/>
    </source>
</evidence>
<accession>A0A3D5QBY1</accession>
<dbReference type="InterPro" id="IPR038482">
    <property type="entry name" value="Tp34-type_sf"/>
</dbReference>
<organism evidence="4 6">
    <name type="scientific">Flexistipes sinusarabici</name>
    <dbReference type="NCBI Taxonomy" id="2352"/>
    <lineage>
        <taxon>Bacteria</taxon>
        <taxon>Pseudomonadati</taxon>
        <taxon>Deferribacterota</taxon>
        <taxon>Deferribacteres</taxon>
        <taxon>Deferribacterales</taxon>
        <taxon>Flexistipitaceae</taxon>
        <taxon>Flexistipes</taxon>
    </lineage>
</organism>
<dbReference type="EMBL" id="VSIV01000219">
    <property type="protein sequence ID" value="TYB33008.1"/>
    <property type="molecule type" value="Genomic_DNA"/>
</dbReference>
<dbReference type="Proteomes" id="UP000262325">
    <property type="component" value="Unassembled WGS sequence"/>
</dbReference>
<comment type="caution">
    <text evidence="4">The sequence shown here is derived from an EMBL/GenBank/DDBJ whole genome shotgun (WGS) entry which is preliminary data.</text>
</comment>
<feature type="signal peptide" evidence="3">
    <location>
        <begin position="1"/>
        <end position="26"/>
    </location>
</feature>
<dbReference type="Proteomes" id="UP000323337">
    <property type="component" value="Unassembled WGS sequence"/>
</dbReference>
<sequence>MSIKKTFLTLAVAAFAVMVSYSNSYAFKEYPAGEPKEVNRMEVAAVYFQAAEMEPAGKSGLSAAESDIHLEADVTALMKNPYGFPFGSFVPYLKVEYKLENLDNGKTQEGTFMPMVASDGPHYGANVKMMGLGNYKLTYFIYSPEKQGLVLHADKTTGVDKTRFWKKPIVLEWKFTYTGKF</sequence>
<protein>
    <submittedName>
        <fullName evidence="4">Iron transporter</fullName>
    </submittedName>
</protein>
<evidence type="ECO:0000313" key="7">
    <source>
        <dbReference type="Proteomes" id="UP000323337"/>
    </source>
</evidence>
<dbReference type="RefSeq" id="WP_303701485.1">
    <property type="nucleotide sequence ID" value="NZ_VSIV01000219.1"/>
</dbReference>
<evidence type="ECO:0000256" key="3">
    <source>
        <dbReference type="SAM" id="SignalP"/>
    </source>
</evidence>
<gene>
    <name evidence="4" type="ORF">DHM44_06665</name>
    <name evidence="5" type="ORF">FXF49_08555</name>
</gene>
<keyword evidence="2 3" id="KW-0732">Signal</keyword>
<proteinExistence type="inferred from homology"/>
<dbReference type="PIRSF" id="PIRSF017018">
    <property type="entry name" value="Tp34"/>
    <property type="match status" value="1"/>
</dbReference>
<reference evidence="4 6" key="1">
    <citation type="journal article" date="2018" name="Nat. Biotechnol.">
        <title>A standardized bacterial taxonomy based on genome phylogeny substantially revises the tree of life.</title>
        <authorList>
            <person name="Parks D.H."/>
            <person name="Chuvochina M."/>
            <person name="Waite D.W."/>
            <person name="Rinke C."/>
            <person name="Skarshewski A."/>
            <person name="Chaumeil P.A."/>
            <person name="Hugenholtz P."/>
        </authorList>
    </citation>
    <scope>NUCLEOTIDE SEQUENCE [LARGE SCALE GENOMIC DNA]</scope>
    <source>
        <strain evidence="4">UBA8672</strain>
    </source>
</reference>
<dbReference type="Pfam" id="PF10634">
    <property type="entry name" value="Iron_transport"/>
    <property type="match status" value="1"/>
</dbReference>
<evidence type="ECO:0000256" key="1">
    <source>
        <dbReference type="ARBA" id="ARBA00010013"/>
    </source>
</evidence>
<comment type="similarity">
    <text evidence="1">Belongs to the UPF0423 family.</text>
</comment>
<feature type="chain" id="PRO_5036337143" evidence="3">
    <location>
        <begin position="27"/>
        <end position="181"/>
    </location>
</feature>
<name>A0A3D5QBY1_FLESI</name>
<dbReference type="EMBL" id="DPPF01000133">
    <property type="protein sequence ID" value="HCW93346.1"/>
    <property type="molecule type" value="Genomic_DNA"/>
</dbReference>
<evidence type="ECO:0000256" key="2">
    <source>
        <dbReference type="ARBA" id="ARBA00022729"/>
    </source>
</evidence>
<dbReference type="InterPro" id="IPR018470">
    <property type="entry name" value="Metal-bd_Tp34-typ"/>
</dbReference>